<name>A0A8H3DFB0_9AGAM</name>
<evidence type="ECO:0000256" key="2">
    <source>
        <dbReference type="SAM" id="MobiDB-lite"/>
    </source>
</evidence>
<accession>A0A8H3DFB0</accession>
<dbReference type="EMBL" id="CAJMWT010007150">
    <property type="protein sequence ID" value="CAE6523210.1"/>
    <property type="molecule type" value="Genomic_DNA"/>
</dbReference>
<dbReference type="SUPFAM" id="SSF50370">
    <property type="entry name" value="Ricin B-like lectins"/>
    <property type="match status" value="1"/>
</dbReference>
<feature type="compositionally biased region" description="Basic and acidic residues" evidence="2">
    <location>
        <begin position="270"/>
        <end position="279"/>
    </location>
</feature>
<feature type="compositionally biased region" description="Polar residues" evidence="2">
    <location>
        <begin position="341"/>
        <end position="350"/>
    </location>
</feature>
<feature type="compositionally biased region" description="Low complexity" evidence="2">
    <location>
        <begin position="351"/>
        <end position="365"/>
    </location>
</feature>
<feature type="region of interest" description="Disordered" evidence="2">
    <location>
        <begin position="257"/>
        <end position="367"/>
    </location>
</feature>
<dbReference type="InterPro" id="IPR035992">
    <property type="entry name" value="Ricin_B-like_lectins"/>
</dbReference>
<evidence type="ECO:0000313" key="4">
    <source>
        <dbReference type="Proteomes" id="UP000663843"/>
    </source>
</evidence>
<comment type="caution">
    <text evidence="3">The sequence shown here is derived from an EMBL/GenBank/DDBJ whole genome shotgun (WGS) entry which is preliminary data.</text>
</comment>
<evidence type="ECO:0000256" key="1">
    <source>
        <dbReference type="SAM" id="Coils"/>
    </source>
</evidence>
<dbReference type="Proteomes" id="UP000663843">
    <property type="component" value="Unassembled WGS sequence"/>
</dbReference>
<dbReference type="AlphaFoldDB" id="A0A8H3DFB0"/>
<evidence type="ECO:0008006" key="5">
    <source>
        <dbReference type="Google" id="ProtNLM"/>
    </source>
</evidence>
<proteinExistence type="predicted"/>
<sequence length="383" mass="42457">MGQASSTWDTYEPDGDVAPGTYRIVHNTTNKVLRIHEENNKMLLVTRDRQDQGSDDHWFIMRSGDAFMFKHCQSENYIGGLPANNRPVCATRYPTTWAIRVKKSGDGLKGGYIGIGANSSGVRLCSVPLSEREEADHLWRLEHVGSTTFDQDRTRQLREVQRQLQLANDQCIWNELELKTVQRQLVTKTAELESVQNKLNKQAIELQAVQDESRKQTAELKEQHKVLDAIKTLLNPRRAIPEDEGAKSDNNKIVVCEKAQDVSPGQDTLRNIEAEKNETVENGTAKDGSAEDEGASERIEGRVESQAEHASYESGSDEDESAVDKQVSGPTTQEPQRKDIGSTSPPNVTTQQPAPAPGIGPAIQPLSASVEQQLASMGFLHFD</sequence>
<keyword evidence="1" id="KW-0175">Coiled coil</keyword>
<evidence type="ECO:0000313" key="3">
    <source>
        <dbReference type="EMBL" id="CAE6523210.1"/>
    </source>
</evidence>
<feature type="compositionally biased region" description="Basic and acidic residues" evidence="2">
    <location>
        <begin position="295"/>
        <end position="311"/>
    </location>
</feature>
<dbReference type="Gene3D" id="2.80.10.50">
    <property type="match status" value="1"/>
</dbReference>
<feature type="coiled-coil region" evidence="1">
    <location>
        <begin position="178"/>
        <end position="212"/>
    </location>
</feature>
<protein>
    <recommendedName>
        <fullName evidence="5">Ricin B lectin domain-containing protein</fullName>
    </recommendedName>
</protein>
<reference evidence="3" key="1">
    <citation type="submission" date="2021-01" db="EMBL/GenBank/DDBJ databases">
        <authorList>
            <person name="Kaushik A."/>
        </authorList>
    </citation>
    <scope>NUCLEOTIDE SEQUENCE</scope>
    <source>
        <strain evidence="3">AG2-2IIIB</strain>
    </source>
</reference>
<organism evidence="3 4">
    <name type="scientific">Rhizoctonia solani</name>
    <dbReference type="NCBI Taxonomy" id="456999"/>
    <lineage>
        <taxon>Eukaryota</taxon>
        <taxon>Fungi</taxon>
        <taxon>Dikarya</taxon>
        <taxon>Basidiomycota</taxon>
        <taxon>Agaricomycotina</taxon>
        <taxon>Agaricomycetes</taxon>
        <taxon>Cantharellales</taxon>
        <taxon>Ceratobasidiaceae</taxon>
        <taxon>Rhizoctonia</taxon>
    </lineage>
</organism>
<gene>
    <name evidence="3" type="ORF">RDB_LOCUS168267</name>
</gene>